<dbReference type="Proteomes" id="UP001139011">
    <property type="component" value="Unassembled WGS sequence"/>
</dbReference>
<organism evidence="1 2">
    <name type="scientific">Fictibacillus marinisediminis</name>
    <dbReference type="NCBI Taxonomy" id="2878389"/>
    <lineage>
        <taxon>Bacteria</taxon>
        <taxon>Bacillati</taxon>
        <taxon>Bacillota</taxon>
        <taxon>Bacilli</taxon>
        <taxon>Bacillales</taxon>
        <taxon>Fictibacillaceae</taxon>
        <taxon>Fictibacillus</taxon>
    </lineage>
</organism>
<name>A0A9X2BCL1_9BACL</name>
<sequence length="87" mass="10159">MSMCPVCNQLHNVAFRCPECGNLSEDLGKLSDYFDDYSPYVDSDGLKLENGYPADFKEGQCPHMYYCRICRHEMIMFISEWNSEELQ</sequence>
<evidence type="ECO:0000313" key="2">
    <source>
        <dbReference type="Proteomes" id="UP001139011"/>
    </source>
</evidence>
<reference evidence="1" key="1">
    <citation type="submission" date="2021-09" db="EMBL/GenBank/DDBJ databases">
        <title>Genome analysis of Fictibacillus sp. KIGAM418 isolated from marine sediment.</title>
        <authorList>
            <person name="Seo M.-J."/>
            <person name="Cho E.-S."/>
            <person name="Hwang C.Y."/>
        </authorList>
    </citation>
    <scope>NUCLEOTIDE SEQUENCE</scope>
    <source>
        <strain evidence="1">KIGAM418</strain>
    </source>
</reference>
<dbReference type="RefSeq" id="WP_248251608.1">
    <property type="nucleotide sequence ID" value="NZ_JAIWJX010000002.1"/>
</dbReference>
<protein>
    <submittedName>
        <fullName evidence="1">Uncharacterized protein</fullName>
    </submittedName>
</protein>
<comment type="caution">
    <text evidence="1">The sequence shown here is derived from an EMBL/GenBank/DDBJ whole genome shotgun (WGS) entry which is preliminary data.</text>
</comment>
<accession>A0A9X2BCL1</accession>
<evidence type="ECO:0000313" key="1">
    <source>
        <dbReference type="EMBL" id="MCK6255850.1"/>
    </source>
</evidence>
<keyword evidence="2" id="KW-1185">Reference proteome</keyword>
<gene>
    <name evidence="1" type="ORF">LCY76_04430</name>
</gene>
<proteinExistence type="predicted"/>
<dbReference type="EMBL" id="JAIWJX010000002">
    <property type="protein sequence ID" value="MCK6255850.1"/>
    <property type="molecule type" value="Genomic_DNA"/>
</dbReference>
<dbReference type="AlphaFoldDB" id="A0A9X2BCL1"/>